<name>A0A085ZKR4_9FLAO</name>
<evidence type="ECO:0000313" key="3">
    <source>
        <dbReference type="Proteomes" id="UP000028715"/>
    </source>
</evidence>
<keyword evidence="3" id="KW-1185">Reference proteome</keyword>
<evidence type="ECO:0000313" key="2">
    <source>
        <dbReference type="EMBL" id="KFF05028.1"/>
    </source>
</evidence>
<accession>A0A085ZKR4</accession>
<keyword evidence="1" id="KW-0812">Transmembrane</keyword>
<comment type="caution">
    <text evidence="2">The sequence shown here is derived from an EMBL/GenBank/DDBJ whole genome shotgun (WGS) entry which is preliminary data.</text>
</comment>
<gene>
    <name evidence="2" type="ORF">IW19_05575</name>
</gene>
<protein>
    <submittedName>
        <fullName evidence="2">Uncharacterized protein</fullName>
    </submittedName>
</protein>
<dbReference type="STRING" id="362418.IW19_05575"/>
<proteinExistence type="predicted"/>
<keyword evidence="1" id="KW-1133">Transmembrane helix</keyword>
<dbReference type="EMBL" id="JPRL01000001">
    <property type="protein sequence ID" value="KFF05028.1"/>
    <property type="molecule type" value="Genomic_DNA"/>
</dbReference>
<dbReference type="eggNOG" id="ENOG502ZDK3">
    <property type="taxonomic scope" value="Bacteria"/>
</dbReference>
<dbReference type="OrthoDB" id="1272476at2"/>
<keyword evidence="1" id="KW-0472">Membrane</keyword>
<organism evidence="2 3">
    <name type="scientific">Flavobacterium reichenbachii</name>
    <dbReference type="NCBI Taxonomy" id="362418"/>
    <lineage>
        <taxon>Bacteria</taxon>
        <taxon>Pseudomonadati</taxon>
        <taxon>Bacteroidota</taxon>
        <taxon>Flavobacteriia</taxon>
        <taxon>Flavobacteriales</taxon>
        <taxon>Flavobacteriaceae</taxon>
        <taxon>Flavobacterium</taxon>
    </lineage>
</organism>
<reference evidence="2 3" key="1">
    <citation type="submission" date="2014-07" db="EMBL/GenBank/DDBJ databases">
        <title>Genome of Flavobacterium reichenbachii LMG 25512.</title>
        <authorList>
            <person name="Stropko S.J."/>
            <person name="Pipes S.E."/>
            <person name="Newman J.D."/>
        </authorList>
    </citation>
    <scope>NUCLEOTIDE SEQUENCE [LARGE SCALE GENOMIC DNA]</scope>
    <source>
        <strain evidence="2 3">LMG 25512</strain>
    </source>
</reference>
<evidence type="ECO:0000256" key="1">
    <source>
        <dbReference type="SAM" id="Phobius"/>
    </source>
</evidence>
<feature type="transmembrane region" description="Helical" evidence="1">
    <location>
        <begin position="186"/>
        <end position="204"/>
    </location>
</feature>
<dbReference type="AlphaFoldDB" id="A0A085ZKR4"/>
<feature type="transmembrane region" description="Helical" evidence="1">
    <location>
        <begin position="12"/>
        <end position="31"/>
    </location>
</feature>
<dbReference type="Proteomes" id="UP000028715">
    <property type="component" value="Unassembled WGS sequence"/>
</dbReference>
<sequence length="210" mass="24854">MISKQKRKRIFYVPGMISLVLIPIVFLIYFYKTDAFINEGSIDFQFPSDSLMIEKFLSIKRKYKVYSFNNSEIIESENLNNLHSAIRKLNRENDTINGIQIHLGSKMKYEVYVKILDLVLVEKMPFFLQHHNDFFILMMPKPKPNKSLKSINFIICGYGDANKDIWLEEAKEAERKYVLSLYKKNWILFMGYLGLVLLNIFVLVKFNKTR</sequence>
<dbReference type="RefSeq" id="WP_035682040.1">
    <property type="nucleotide sequence ID" value="NZ_JPRL01000001.1"/>
</dbReference>